<proteinExistence type="predicted"/>
<protein>
    <recommendedName>
        <fullName evidence="1">DUF6841 domain-containing protein</fullName>
    </recommendedName>
</protein>
<organism evidence="2 3">
    <name type="scientific">Pseudohongiella acticola</name>
    <dbReference type="NCBI Taxonomy" id="1524254"/>
    <lineage>
        <taxon>Bacteria</taxon>
        <taxon>Pseudomonadati</taxon>
        <taxon>Pseudomonadota</taxon>
        <taxon>Gammaproteobacteria</taxon>
        <taxon>Pseudomonadales</taxon>
        <taxon>Pseudohongiellaceae</taxon>
        <taxon>Pseudohongiella</taxon>
    </lineage>
</organism>
<accession>A0A1E8CM06</accession>
<gene>
    <name evidence="2" type="ORF">PHACT_10300</name>
</gene>
<dbReference type="InterPro" id="IPR032710">
    <property type="entry name" value="NTF2-like_dom_sf"/>
</dbReference>
<dbReference type="InterPro" id="IPR049219">
    <property type="entry name" value="DUF6841"/>
</dbReference>
<dbReference type="EMBL" id="MASR01000001">
    <property type="protein sequence ID" value="OFE13480.1"/>
    <property type="molecule type" value="Genomic_DNA"/>
</dbReference>
<dbReference type="Pfam" id="PF20795">
    <property type="entry name" value="DUF6841"/>
    <property type="match status" value="1"/>
</dbReference>
<dbReference type="STRING" id="1524254.PHACT_10300"/>
<evidence type="ECO:0000259" key="1">
    <source>
        <dbReference type="Pfam" id="PF20795"/>
    </source>
</evidence>
<dbReference type="RefSeq" id="WP_070117697.1">
    <property type="nucleotide sequence ID" value="NZ_MASR01000001.1"/>
</dbReference>
<evidence type="ECO:0000313" key="2">
    <source>
        <dbReference type="EMBL" id="OFE13480.1"/>
    </source>
</evidence>
<comment type="caution">
    <text evidence="2">The sequence shown here is derived from an EMBL/GenBank/DDBJ whole genome shotgun (WGS) entry which is preliminary data.</text>
</comment>
<reference evidence="3" key="1">
    <citation type="submission" date="2016-07" db="EMBL/GenBank/DDBJ databases">
        <authorList>
            <person name="Florea S."/>
            <person name="Webb J.S."/>
            <person name="Jaromczyk J."/>
            <person name="Schardl C.L."/>
        </authorList>
    </citation>
    <scope>NUCLEOTIDE SEQUENCE [LARGE SCALE GENOMIC DNA]</scope>
    <source>
        <strain evidence="3">KCTC 42131</strain>
    </source>
</reference>
<name>A0A1E8CM06_9GAMM</name>
<dbReference type="AlphaFoldDB" id="A0A1E8CM06"/>
<dbReference type="Proteomes" id="UP000175669">
    <property type="component" value="Unassembled WGS sequence"/>
</dbReference>
<sequence>MSMQKHNEIRQTINAIGSAFSELDFDAWLSHFCTPRTVISQGTVFSSSSIEDTREFMGPVFDSLRQRGFSHTRLDTCHVKLLGDTTAMVSTVWTRFGHDDTVIETLGATYLLVSINASWKVAVVTSHRADVLAIEAEG</sequence>
<feature type="domain" description="DUF6841" evidence="1">
    <location>
        <begin position="22"/>
        <end position="128"/>
    </location>
</feature>
<keyword evidence="3" id="KW-1185">Reference proteome</keyword>
<evidence type="ECO:0000313" key="3">
    <source>
        <dbReference type="Proteomes" id="UP000175669"/>
    </source>
</evidence>
<dbReference type="Gene3D" id="3.10.450.50">
    <property type="match status" value="1"/>
</dbReference>
<dbReference type="SUPFAM" id="SSF54427">
    <property type="entry name" value="NTF2-like"/>
    <property type="match status" value="1"/>
</dbReference>
<dbReference type="OrthoDB" id="573213at2"/>